<dbReference type="STRING" id="1210089.GCA_001613165_01423"/>
<reference evidence="1 2" key="1">
    <citation type="submission" date="2018-07" db="EMBL/GenBank/DDBJ databases">
        <title>Genomic Encyclopedia of Type Strains, Phase IV (KMG-IV): sequencing the most valuable type-strain genomes for metagenomic binning, comparative biology and taxonomic classification.</title>
        <authorList>
            <person name="Goeker M."/>
        </authorList>
    </citation>
    <scope>NUCLEOTIDE SEQUENCE [LARGE SCALE GENOMIC DNA]</scope>
    <source>
        <strain evidence="1 2">DSM 44952</strain>
    </source>
</reference>
<protein>
    <submittedName>
        <fullName evidence="1">Winged helix DNA-binding protein</fullName>
    </submittedName>
</protein>
<proteinExistence type="predicted"/>
<dbReference type="Proteomes" id="UP000255355">
    <property type="component" value="Unassembled WGS sequence"/>
</dbReference>
<name>A0A370H6Q8_9NOCA</name>
<dbReference type="PANTHER" id="PTHR38479">
    <property type="entry name" value="LMO0824 PROTEIN"/>
    <property type="match status" value="1"/>
</dbReference>
<dbReference type="Pfam" id="PF06224">
    <property type="entry name" value="AlkZ-like"/>
    <property type="match status" value="1"/>
</dbReference>
<sequence>MKSDSVSNRVLNRTLLARQHLLERSTLTVPRMCEYLVGLQAQDVPPPFVGLWSRIADFDPDAVSSGLRDRSLVRITLMRGTIHLATAEDAVRIAPHIQPELEKIPFRKGFNYGAMVGLDPDVVRAVGEKALGQEPMSAADLRLRAAEEFPDRDPGAVVQTWLYQLPVLQTPPRGLWKNSSRPVWSRIEPWLGSPLVPDYPLEELVIRYLRAFGPASTMDVQTWSKLLGIKEAVDRLGDRLRTYTDERGRTLYDAADAELADPDLPAPVRFLGWYDNLYLSHQDRGRVVPEGAAPPLRRMALQVAPVLVDGYLAGTYKVFTDRERARLRIVPNDKWSAAERSAVESEGTALLAFLEPDRTADVEILPPGADLKP</sequence>
<dbReference type="GO" id="GO:0003677">
    <property type="term" value="F:DNA binding"/>
    <property type="evidence" value="ECO:0007669"/>
    <property type="project" value="UniProtKB-KW"/>
</dbReference>
<dbReference type="EMBL" id="QQAZ01000004">
    <property type="protein sequence ID" value="RDI51904.1"/>
    <property type="molecule type" value="Genomic_DNA"/>
</dbReference>
<dbReference type="OrthoDB" id="9148135at2"/>
<evidence type="ECO:0000313" key="1">
    <source>
        <dbReference type="EMBL" id="RDI51904.1"/>
    </source>
</evidence>
<organism evidence="1 2">
    <name type="scientific">Nocardia mexicana</name>
    <dbReference type="NCBI Taxonomy" id="279262"/>
    <lineage>
        <taxon>Bacteria</taxon>
        <taxon>Bacillati</taxon>
        <taxon>Actinomycetota</taxon>
        <taxon>Actinomycetes</taxon>
        <taxon>Mycobacteriales</taxon>
        <taxon>Nocardiaceae</taxon>
        <taxon>Nocardia</taxon>
    </lineage>
</organism>
<dbReference type="RefSeq" id="WP_068015228.1">
    <property type="nucleotide sequence ID" value="NZ_QQAZ01000004.1"/>
</dbReference>
<dbReference type="InterPro" id="IPR009351">
    <property type="entry name" value="AlkZ-like"/>
</dbReference>
<dbReference type="AlphaFoldDB" id="A0A370H6Q8"/>
<evidence type="ECO:0000313" key="2">
    <source>
        <dbReference type="Proteomes" id="UP000255355"/>
    </source>
</evidence>
<keyword evidence="1" id="KW-0238">DNA-binding</keyword>
<keyword evidence="2" id="KW-1185">Reference proteome</keyword>
<dbReference type="PANTHER" id="PTHR38479:SF2">
    <property type="entry name" value="WINGED HELIX DNA-BINDING DOMAIN-CONTAINING PROTEIN"/>
    <property type="match status" value="1"/>
</dbReference>
<gene>
    <name evidence="1" type="ORF">DFR68_104388</name>
</gene>
<accession>A0A370H6Q8</accession>
<comment type="caution">
    <text evidence="1">The sequence shown here is derived from an EMBL/GenBank/DDBJ whole genome shotgun (WGS) entry which is preliminary data.</text>
</comment>